<accession>A0ABQ0IM99</accession>
<name>A0ABQ0IM99_9ACTN</name>
<dbReference type="PANTHER" id="PTHR47628">
    <property type="match status" value="1"/>
</dbReference>
<evidence type="ECO:0000313" key="2">
    <source>
        <dbReference type="Proteomes" id="UP000035021"/>
    </source>
</evidence>
<protein>
    <submittedName>
        <fullName evidence="1">ABC transporter substrate-binding protein</fullName>
    </submittedName>
</protein>
<sequence>MKLGMLYSLSGVQAEMEQSILDGAMLAVHQINARGGVLGCAIEVAIYDDQSEVSSTARGVDHLCRVENVDAIVGGYTSAARLALIPAIHSNSTLLMYPTYFEGEETDPRIFYCGAAPNQYVADYLAWIADTLGRRVYVVGSDYIYPRVLSEAIRRLAGRLGIEVVGDRYSPIGETRFEAIIDDIAAKQPSVVISNLVSTDSTTAFYTQYHLAGFTAETTPIAATVTTELDLAHMPTEVSDGHYMVATYFSGLSSGVNADYRRQLLEVRGQVWSHAVQVGAFNAVHALALAAETAGSLDHDDLSRALIGIRFDDSPEGAPFFFRANHYSAHPAYIGRAEHGRYSVIREFDARLPDPWWSGSDFPAAVDPASGRLAET</sequence>
<dbReference type="Gene3D" id="3.40.50.2300">
    <property type="match status" value="2"/>
</dbReference>
<proteinExistence type="predicted"/>
<dbReference type="Proteomes" id="UP000035021">
    <property type="component" value="Unassembled WGS sequence"/>
</dbReference>
<dbReference type="Pfam" id="PF13433">
    <property type="entry name" value="Peripla_BP_5"/>
    <property type="match status" value="1"/>
</dbReference>
<organism evidence="1 2">
    <name type="scientific">Gordonia paraffinivorans NBRC 108238</name>
    <dbReference type="NCBI Taxonomy" id="1223543"/>
    <lineage>
        <taxon>Bacteria</taxon>
        <taxon>Bacillati</taxon>
        <taxon>Actinomycetota</taxon>
        <taxon>Actinomycetes</taxon>
        <taxon>Mycobacteriales</taxon>
        <taxon>Gordoniaceae</taxon>
        <taxon>Gordonia</taxon>
    </lineage>
</organism>
<evidence type="ECO:0000313" key="1">
    <source>
        <dbReference type="EMBL" id="GAC84528.1"/>
    </source>
</evidence>
<gene>
    <name evidence="1" type="ORF">GP2_023_00520</name>
</gene>
<dbReference type="PANTHER" id="PTHR47628:SF1">
    <property type="entry name" value="ALIPHATIC AMIDASE EXPRESSION-REGULATING PROTEIN"/>
    <property type="match status" value="1"/>
</dbReference>
<dbReference type="EMBL" id="BAOQ01000023">
    <property type="protein sequence ID" value="GAC84528.1"/>
    <property type="molecule type" value="Genomic_DNA"/>
</dbReference>
<comment type="caution">
    <text evidence="1">The sequence shown here is derived from an EMBL/GenBank/DDBJ whole genome shotgun (WGS) entry which is preliminary data.</text>
</comment>
<dbReference type="SUPFAM" id="SSF53822">
    <property type="entry name" value="Periplasmic binding protein-like I"/>
    <property type="match status" value="1"/>
</dbReference>
<reference evidence="1 2" key="1">
    <citation type="submission" date="2013-02" db="EMBL/GenBank/DDBJ databases">
        <title>Whole genome shotgun sequence of Gordonia paraffinivorans NBRC 108238.</title>
        <authorList>
            <person name="Isaki-Nakamura S."/>
            <person name="Hosoyama A."/>
            <person name="Tsuchikane K."/>
            <person name="Ando Y."/>
            <person name="Baba S."/>
            <person name="Ohji S."/>
            <person name="Hamada M."/>
            <person name="Tamura T."/>
            <person name="Yamazoe A."/>
            <person name="Yamazaki S."/>
            <person name="Fujita N."/>
        </authorList>
    </citation>
    <scope>NUCLEOTIDE SEQUENCE [LARGE SCALE GENOMIC DNA]</scope>
    <source>
        <strain evidence="1 2">NBRC 108238</strain>
    </source>
</reference>
<keyword evidence="2" id="KW-1185">Reference proteome</keyword>
<dbReference type="InterPro" id="IPR028082">
    <property type="entry name" value="Peripla_BP_I"/>
</dbReference>